<gene>
    <name evidence="5" type="ORF">LepocDRAFT_00003720</name>
</gene>
<evidence type="ECO:0000259" key="4">
    <source>
        <dbReference type="Pfam" id="PF06580"/>
    </source>
</evidence>
<dbReference type="RefSeq" id="WP_009453303.1">
    <property type="nucleotide sequence ID" value="NZ_JH660673.1"/>
</dbReference>
<dbReference type="InterPro" id="IPR010559">
    <property type="entry name" value="Sig_transdc_His_kin_internal"/>
</dbReference>
<evidence type="ECO:0000313" key="5">
    <source>
        <dbReference type="EMBL" id="EIM31639.1"/>
    </source>
</evidence>
<evidence type="ECO:0000259" key="3">
    <source>
        <dbReference type="Pfam" id="PF02518"/>
    </source>
</evidence>
<dbReference type="Gene3D" id="3.30.565.10">
    <property type="entry name" value="Histidine kinase-like ATPase, C-terminal domain"/>
    <property type="match status" value="1"/>
</dbReference>
<feature type="transmembrane region" description="Helical" evidence="2">
    <location>
        <begin position="117"/>
        <end position="143"/>
    </location>
</feature>
<dbReference type="PANTHER" id="PTHR34220:SF7">
    <property type="entry name" value="SENSOR HISTIDINE KINASE YPDA"/>
    <property type="match status" value="1"/>
</dbReference>
<dbReference type="GO" id="GO:0000155">
    <property type="term" value="F:phosphorelay sensor kinase activity"/>
    <property type="evidence" value="ECO:0007669"/>
    <property type="project" value="InterPro"/>
</dbReference>
<dbReference type="InterPro" id="IPR003594">
    <property type="entry name" value="HATPase_dom"/>
</dbReference>
<accession>I4Z5Z7</accession>
<keyword evidence="6" id="KW-1185">Reference proteome</keyword>
<feature type="transmembrane region" description="Helical" evidence="2">
    <location>
        <begin position="88"/>
        <end position="111"/>
    </location>
</feature>
<dbReference type="SUPFAM" id="SSF55874">
    <property type="entry name" value="ATPase domain of HSP90 chaperone/DNA topoisomerase II/histidine kinase"/>
    <property type="match status" value="1"/>
</dbReference>
<feature type="transmembrane region" description="Helical" evidence="2">
    <location>
        <begin position="188"/>
        <end position="206"/>
    </location>
</feature>
<dbReference type="HOGENOM" id="CLU_020473_1_1_4"/>
<name>I4Z5Z7_9BURK</name>
<dbReference type="Proteomes" id="UP000053899">
    <property type="component" value="Unassembled WGS sequence"/>
</dbReference>
<dbReference type="InterPro" id="IPR036890">
    <property type="entry name" value="HATPase_C_sf"/>
</dbReference>
<dbReference type="InterPro" id="IPR050640">
    <property type="entry name" value="Bact_2-comp_sensor_kinase"/>
</dbReference>
<feature type="domain" description="Signal transduction histidine kinase internal region" evidence="4">
    <location>
        <begin position="220"/>
        <end position="297"/>
    </location>
</feature>
<dbReference type="Pfam" id="PF02518">
    <property type="entry name" value="HATPase_c"/>
    <property type="match status" value="1"/>
</dbReference>
<protein>
    <submittedName>
        <fullName evidence="5">Histidine kinase</fullName>
    </submittedName>
</protein>
<organism evidence="5 6">
    <name type="scientific">Leptothrix ochracea L12</name>
    <dbReference type="NCBI Taxonomy" id="735332"/>
    <lineage>
        <taxon>Bacteria</taxon>
        <taxon>Pseudomonadati</taxon>
        <taxon>Pseudomonadota</taxon>
        <taxon>Betaproteobacteria</taxon>
        <taxon>Burkholderiales</taxon>
        <taxon>Sphaerotilaceae</taxon>
        <taxon>Leptothrix</taxon>
    </lineage>
</organism>
<feature type="transmembrane region" description="Helical" evidence="2">
    <location>
        <begin position="155"/>
        <end position="173"/>
    </location>
</feature>
<dbReference type="Pfam" id="PF06580">
    <property type="entry name" value="His_kinase"/>
    <property type="match status" value="1"/>
</dbReference>
<proteinExistence type="predicted"/>
<feature type="domain" description="Histidine kinase/HSP90-like ATPase" evidence="3">
    <location>
        <begin position="315"/>
        <end position="402"/>
    </location>
</feature>
<evidence type="ECO:0000256" key="1">
    <source>
        <dbReference type="SAM" id="MobiDB-lite"/>
    </source>
</evidence>
<keyword evidence="2" id="KW-0812">Transmembrane</keyword>
<feature type="region of interest" description="Disordered" evidence="1">
    <location>
        <begin position="1"/>
        <end position="66"/>
    </location>
</feature>
<evidence type="ECO:0000313" key="6">
    <source>
        <dbReference type="Proteomes" id="UP000053899"/>
    </source>
</evidence>
<keyword evidence="5" id="KW-0418">Kinase</keyword>
<keyword evidence="5" id="KW-0808">Transferase</keyword>
<reference evidence="5 6" key="1">
    <citation type="submission" date="2012-04" db="EMBL/GenBank/DDBJ databases">
        <title>Improved High-Quality Draft sequence of Leptothrix ochracea L12.</title>
        <authorList>
            <consortium name="US DOE Joint Genome Institute"/>
            <person name="Lucas S."/>
            <person name="Han J."/>
            <person name="Lapidus A."/>
            <person name="Cheng J.-F."/>
            <person name="Goodwin L."/>
            <person name="Pitluck S."/>
            <person name="Peters L."/>
            <person name="Zeytun A."/>
            <person name="Detter J.C."/>
            <person name="Han C."/>
            <person name="Tapia R."/>
            <person name="Land M."/>
            <person name="Hauser L."/>
            <person name="Kyrpides N."/>
            <person name="Ivanova N."/>
            <person name="Pagani I."/>
            <person name="Stepanauskas R."/>
            <person name="Masland D."/>
            <person name="Poulton N."/>
            <person name="Emerson D."/>
            <person name="Fleming E."/>
            <person name="Woyke T."/>
        </authorList>
    </citation>
    <scope>NUCLEOTIDE SEQUENCE [LARGE SCALE GENOMIC DNA]</scope>
    <source>
        <strain evidence="5 6">L12</strain>
    </source>
</reference>
<keyword evidence="2" id="KW-1133">Transmembrane helix</keyword>
<dbReference type="GO" id="GO:0016020">
    <property type="term" value="C:membrane"/>
    <property type="evidence" value="ECO:0007669"/>
    <property type="project" value="InterPro"/>
</dbReference>
<dbReference type="PANTHER" id="PTHR34220">
    <property type="entry name" value="SENSOR HISTIDINE KINASE YPDA"/>
    <property type="match status" value="1"/>
</dbReference>
<keyword evidence="2" id="KW-0472">Membrane</keyword>
<sequence length="410" mass="44511">MPTRDPLLDFPIEPTQPLVHTAPGDVGGESYRHRSGSAQVRASADERSGGGRDGSSSYDARQGKSRSRRLPAMPVIRKVKLAMSAFDVCHVGVVLRAVLFVHGTVTLGLLFTSQDWLAWLANGAVAATMTLPATLAWLILACLGRRKLAAQTVGAQWVAAILLGAICAIYGWGQMVLLDLAPVVELGWWPPLAVGMALSAALFLWLRQRAGLQLPAAAAARLAELQSRIQPHFLFNALNSAIALVRSDPERAESVMEDLAELFRAALASSSATQTLGEELALAKRYLEIERVRFGERMKVRWELDPAAHSALLPVLVLQPLVENAVKHGIEPSETGGEIRIRTRARQGQARIEISNTVPSVPGKAGMGVALRNVRERLILMHDVSLRFEVSRVGTTSFRIRIGVPLTGRY</sequence>
<dbReference type="AlphaFoldDB" id="I4Z5Z7"/>
<dbReference type="EMBL" id="JH660673">
    <property type="protein sequence ID" value="EIM31639.1"/>
    <property type="molecule type" value="Genomic_DNA"/>
</dbReference>
<evidence type="ECO:0000256" key="2">
    <source>
        <dbReference type="SAM" id="Phobius"/>
    </source>
</evidence>
<dbReference type="GeneID" id="92352124"/>